<gene>
    <name evidence="1" type="ORF">SAMN04489797_0841</name>
</gene>
<reference evidence="1 2" key="1">
    <citation type="submission" date="2016-10" db="EMBL/GenBank/DDBJ databases">
        <authorList>
            <person name="Varghese N."/>
            <person name="Submissions S."/>
        </authorList>
    </citation>
    <scope>NUCLEOTIDE SEQUENCE [LARGE SCALE GENOMIC DNA]</scope>
    <source>
        <strain evidence="1 2">RHA_55</strain>
    </source>
</reference>
<dbReference type="Proteomes" id="UP000198963">
    <property type="component" value="Chromosome I"/>
</dbReference>
<name>A0A1H1PDG0_9FLAO</name>
<proteinExistence type="predicted"/>
<organism evidence="1 2">
    <name type="scientific">Winogradskyella sediminis</name>
    <dbReference type="NCBI Taxonomy" id="1382466"/>
    <lineage>
        <taxon>Bacteria</taxon>
        <taxon>Pseudomonadati</taxon>
        <taxon>Bacteroidota</taxon>
        <taxon>Flavobacteriia</taxon>
        <taxon>Flavobacteriales</taxon>
        <taxon>Flavobacteriaceae</taxon>
        <taxon>Winogradskyella</taxon>
    </lineage>
</organism>
<dbReference type="RefSeq" id="WP_092444555.1">
    <property type="nucleotide sequence ID" value="NZ_JBLXAG010000003.1"/>
</dbReference>
<evidence type="ECO:0000313" key="2">
    <source>
        <dbReference type="Proteomes" id="UP000198963"/>
    </source>
</evidence>
<dbReference type="EMBL" id="LT629774">
    <property type="protein sequence ID" value="SDS09045.1"/>
    <property type="molecule type" value="Genomic_DNA"/>
</dbReference>
<keyword evidence="2" id="KW-1185">Reference proteome</keyword>
<accession>A0A1H1PDG0</accession>
<protein>
    <submittedName>
        <fullName evidence="1">Uncharacterized protein</fullName>
    </submittedName>
</protein>
<sequence length="147" mass="16190">MKLKKRIYILVLGCVLMNFQCEDSGNDDAMIISCGIEVVNDSVLYESAESSYFGVLDSNLEGDCLSVTISSSGCDASTWGLTLIDSETITESLPPQRELRLIFYNNEACLAVLEKEEIFDLVALQVEGANEVVLNIEGLPESILYTY</sequence>
<dbReference type="AlphaFoldDB" id="A0A1H1PDG0"/>
<evidence type="ECO:0000313" key="1">
    <source>
        <dbReference type="EMBL" id="SDS09045.1"/>
    </source>
</evidence>
<dbReference type="STRING" id="1249933.SAMN04489797_0841"/>